<dbReference type="GO" id="GO:1902600">
    <property type="term" value="P:proton transmembrane transport"/>
    <property type="evidence" value="ECO:0007669"/>
    <property type="project" value="InterPro"/>
</dbReference>
<feature type="transmembrane region" description="Helical" evidence="7">
    <location>
        <begin position="287"/>
        <end position="314"/>
    </location>
</feature>
<dbReference type="OrthoDB" id="2687058at2759"/>
<feature type="transmembrane region" description="Helical" evidence="7">
    <location>
        <begin position="395"/>
        <end position="416"/>
    </location>
</feature>
<accession>A0A2A9PP38</accession>
<evidence type="ECO:0000256" key="4">
    <source>
        <dbReference type="ARBA" id="ARBA00022989"/>
    </source>
</evidence>
<evidence type="ECO:0000256" key="3">
    <source>
        <dbReference type="ARBA" id="ARBA00022692"/>
    </source>
</evidence>
<evidence type="ECO:0000256" key="2">
    <source>
        <dbReference type="ARBA" id="ARBA00022448"/>
    </source>
</evidence>
<organism evidence="9 10">
    <name type="scientific">Ophiocordyceps unilateralis</name>
    <name type="common">Zombie-ant fungus</name>
    <name type="synonym">Torrubia unilateralis</name>
    <dbReference type="NCBI Taxonomy" id="268505"/>
    <lineage>
        <taxon>Eukaryota</taxon>
        <taxon>Fungi</taxon>
        <taxon>Dikarya</taxon>
        <taxon>Ascomycota</taxon>
        <taxon>Pezizomycotina</taxon>
        <taxon>Sordariomycetes</taxon>
        <taxon>Hypocreomycetidae</taxon>
        <taxon>Hypocreales</taxon>
        <taxon>Ophiocordycipitaceae</taxon>
        <taxon>Ophiocordyceps</taxon>
    </lineage>
</organism>
<feature type="transmembrane region" description="Helical" evidence="7">
    <location>
        <begin position="362"/>
        <end position="383"/>
    </location>
</feature>
<dbReference type="Proteomes" id="UP000037136">
    <property type="component" value="Unassembled WGS sequence"/>
</dbReference>
<dbReference type="PANTHER" id="PTHR32468:SF0">
    <property type="entry name" value="K(+)_H(+) ANTIPORTER 1"/>
    <property type="match status" value="1"/>
</dbReference>
<evidence type="ECO:0000256" key="1">
    <source>
        <dbReference type="ARBA" id="ARBA00004141"/>
    </source>
</evidence>
<dbReference type="GO" id="GO:0016020">
    <property type="term" value="C:membrane"/>
    <property type="evidence" value="ECO:0007669"/>
    <property type="project" value="UniProtKB-SubCell"/>
</dbReference>
<feature type="domain" description="Cation/H+ exchanger transmembrane" evidence="8">
    <location>
        <begin position="61"/>
        <end position="444"/>
    </location>
</feature>
<evidence type="ECO:0000256" key="6">
    <source>
        <dbReference type="ARBA" id="ARBA00023136"/>
    </source>
</evidence>
<comment type="subcellular location">
    <subcellularLocation>
        <location evidence="1">Membrane</location>
        <topology evidence="1">Multi-pass membrane protein</topology>
    </subcellularLocation>
</comment>
<evidence type="ECO:0000256" key="5">
    <source>
        <dbReference type="ARBA" id="ARBA00023065"/>
    </source>
</evidence>
<dbReference type="EMBL" id="LAZP02000017">
    <property type="protein sequence ID" value="PFH62811.1"/>
    <property type="molecule type" value="Genomic_DNA"/>
</dbReference>
<feature type="transmembrane region" description="Helical" evidence="7">
    <location>
        <begin position="105"/>
        <end position="126"/>
    </location>
</feature>
<name>A0A2A9PP38_OPHUN</name>
<sequence>MSTISSAVSATLSTAVAASTSDNRAPPQGGVLEGANPSQYDPSNPIILFIIQTCLIVIVCHALHWPLSKIRQPRVIAEVLGGIILGPSVMGRVPGFRASIFPKESLANLNLVANLGLVLYLFLIGLETDVRFLLSNWRVATSVAFAGLALPFGVGCALAWGVYHAFKDDSGVHPTQFTTYMLFIGIAIAITAFPVLCRILTELKLLDTSVGVITLSAGVANDVVGWILLALCVALVNAGSGLTALWILLCCVAYMLLLLFAIKPVLIWVLRRTGSIENDPSQSVISLILLIALGSAFFTGIIGVHPIFGGFMAGLILPRENRFNIRVTEKLEDLIGAIFLPLYFTLSGLNTNLGLLDTGTAWGYVFATTIVALVTKILGASVAARLNGLVWRESFTIGVLMSCKGLVELIVLNIGLQANILSTRTFTIFVVMALLTTFATTPIVSALYPSWYQVKIAAWRRGEIDWETGALISPSDTDDSAHKKPLAEMRVSRMLAYLRLDSMPALLSLLPLFGGPAAVPSPSSAESKNSETVAVGSEVPVWVHGTRLLQLTDRDSSVMTVAQVSDFSRHDPVVNTFRAVGQLHNLAVSGEVAVMPELRFAEALVAKAAVLSSDLLVLPWSETGAMADTPVLSTTTLDDKMTSTYSSFVKSVLESCRCNVAVFFSRTDIESDVTAKESDRVKLARRCSTGVLPTEIPTAPVPVKPHHIFLPYLGGEDDRLALRLVLQLCRGCQATAAVVRVSASGSEPSSSDVDAFDSAQSNLAADVAARVKFSTSRGSTTLEELVQLADAETRWPEREVKVSSLVVVGHGSGVGMEQGKLAGMTQENLVGCLGLVAGHLVAAGLQADMLVVRASRPVEVS</sequence>
<feature type="transmembrane region" description="Helical" evidence="7">
    <location>
        <begin position="138"/>
        <end position="160"/>
    </location>
</feature>
<dbReference type="PANTHER" id="PTHR32468">
    <property type="entry name" value="CATION/H + ANTIPORTER"/>
    <property type="match status" value="1"/>
</dbReference>
<keyword evidence="2" id="KW-0813">Transport</keyword>
<keyword evidence="6 7" id="KW-0472">Membrane</keyword>
<feature type="transmembrane region" description="Helical" evidence="7">
    <location>
        <begin position="75"/>
        <end position="93"/>
    </location>
</feature>
<feature type="transmembrane region" description="Helical" evidence="7">
    <location>
        <begin position="244"/>
        <end position="266"/>
    </location>
</feature>
<feature type="transmembrane region" description="Helical" evidence="7">
    <location>
        <begin position="212"/>
        <end position="238"/>
    </location>
</feature>
<protein>
    <recommendedName>
        <fullName evidence="8">Cation/H+ exchanger transmembrane domain-containing protein</fullName>
    </recommendedName>
</protein>
<feature type="transmembrane region" description="Helical" evidence="7">
    <location>
        <begin position="180"/>
        <end position="200"/>
    </location>
</feature>
<feature type="transmembrane region" description="Helical" evidence="7">
    <location>
        <begin position="428"/>
        <end position="451"/>
    </location>
</feature>
<feature type="transmembrane region" description="Helical" evidence="7">
    <location>
        <begin position="334"/>
        <end position="355"/>
    </location>
</feature>
<dbReference type="STRING" id="268505.A0A2A9PP38"/>
<dbReference type="InterPro" id="IPR006153">
    <property type="entry name" value="Cation/H_exchanger_TM"/>
</dbReference>
<dbReference type="InterPro" id="IPR050794">
    <property type="entry name" value="CPA2_transporter"/>
</dbReference>
<keyword evidence="10" id="KW-1185">Reference proteome</keyword>
<dbReference type="AlphaFoldDB" id="A0A2A9PP38"/>
<reference evidence="9 10" key="1">
    <citation type="journal article" date="2015" name="BMC Genomics">
        <title>Gene expression during zombie ant biting behavior reflects the complexity underlying fungal parasitic behavioral manipulation.</title>
        <authorList>
            <person name="de Bekker C."/>
            <person name="Ohm R.A."/>
            <person name="Loreto R.G."/>
            <person name="Sebastian A."/>
            <person name="Albert I."/>
            <person name="Merrow M."/>
            <person name="Brachmann A."/>
            <person name="Hughes D.P."/>
        </authorList>
    </citation>
    <scope>NUCLEOTIDE SEQUENCE [LARGE SCALE GENOMIC DNA]</scope>
    <source>
        <strain evidence="9 10">SC16a</strain>
    </source>
</reference>
<evidence type="ECO:0000313" key="9">
    <source>
        <dbReference type="EMBL" id="PFH62811.1"/>
    </source>
</evidence>
<evidence type="ECO:0000313" key="10">
    <source>
        <dbReference type="Proteomes" id="UP000037136"/>
    </source>
</evidence>
<dbReference type="GO" id="GO:0015297">
    <property type="term" value="F:antiporter activity"/>
    <property type="evidence" value="ECO:0007669"/>
    <property type="project" value="InterPro"/>
</dbReference>
<comment type="caution">
    <text evidence="9">The sequence shown here is derived from an EMBL/GenBank/DDBJ whole genome shotgun (WGS) entry which is preliminary data.</text>
</comment>
<keyword evidence="3 7" id="KW-0812">Transmembrane</keyword>
<proteinExistence type="predicted"/>
<gene>
    <name evidence="9" type="ORF">XA68_11823</name>
</gene>
<keyword evidence="4 7" id="KW-1133">Transmembrane helix</keyword>
<evidence type="ECO:0000259" key="8">
    <source>
        <dbReference type="Pfam" id="PF00999"/>
    </source>
</evidence>
<dbReference type="Pfam" id="PF00999">
    <property type="entry name" value="Na_H_Exchanger"/>
    <property type="match status" value="1"/>
</dbReference>
<feature type="transmembrane region" description="Helical" evidence="7">
    <location>
        <begin position="46"/>
        <end position="63"/>
    </location>
</feature>
<dbReference type="Gene3D" id="1.20.1530.20">
    <property type="match status" value="1"/>
</dbReference>
<dbReference type="InterPro" id="IPR038770">
    <property type="entry name" value="Na+/solute_symporter_sf"/>
</dbReference>
<evidence type="ECO:0000256" key="7">
    <source>
        <dbReference type="SAM" id="Phobius"/>
    </source>
</evidence>
<reference evidence="9 10" key="2">
    <citation type="journal article" date="2017" name="Sci. Rep.">
        <title>Ant-infecting Ophiocordyceps genomes reveal a high diversity of potential behavioral manipulation genes and a possible major role for enterotoxins.</title>
        <authorList>
            <person name="de Bekker C."/>
            <person name="Ohm R.A."/>
            <person name="Evans H.C."/>
            <person name="Brachmann A."/>
            <person name="Hughes D.P."/>
        </authorList>
    </citation>
    <scope>NUCLEOTIDE SEQUENCE [LARGE SCALE GENOMIC DNA]</scope>
    <source>
        <strain evidence="9 10">SC16a</strain>
    </source>
</reference>
<keyword evidence="5" id="KW-0406">Ion transport</keyword>